<gene>
    <name evidence="1" type="ORF">TWF694_009572</name>
</gene>
<keyword evidence="2" id="KW-1185">Reference proteome</keyword>
<proteinExistence type="predicted"/>
<accession>A0AAV9XBK0</accession>
<name>A0AAV9XBK0_9PEZI</name>
<comment type="caution">
    <text evidence="1">The sequence shown here is derived from an EMBL/GenBank/DDBJ whole genome shotgun (WGS) entry which is preliminary data.</text>
</comment>
<dbReference type="EMBL" id="JAVHJO010000006">
    <property type="protein sequence ID" value="KAK6539341.1"/>
    <property type="molecule type" value="Genomic_DNA"/>
</dbReference>
<evidence type="ECO:0000313" key="2">
    <source>
        <dbReference type="Proteomes" id="UP001365542"/>
    </source>
</evidence>
<protein>
    <submittedName>
        <fullName evidence="1">Uncharacterized protein</fullName>
    </submittedName>
</protein>
<evidence type="ECO:0000313" key="1">
    <source>
        <dbReference type="EMBL" id="KAK6539341.1"/>
    </source>
</evidence>
<sequence>MEDGVPAINLQSFKRTKLTYPTNQHLLNTMEQVWKDVDKIFYYRRMRREIQIINDFLDHTAITISQTIRSHGAHCNGIDVYETPHYGPVICVYLKTHLPYNLTESMLRDIIKKEHFECDVRIIFRVDPKRKSERIPDVGGDESGGVGCDCGVVESFELDEENWANDDSKTKQD</sequence>
<organism evidence="1 2">
    <name type="scientific">Orbilia ellipsospora</name>
    <dbReference type="NCBI Taxonomy" id="2528407"/>
    <lineage>
        <taxon>Eukaryota</taxon>
        <taxon>Fungi</taxon>
        <taxon>Dikarya</taxon>
        <taxon>Ascomycota</taxon>
        <taxon>Pezizomycotina</taxon>
        <taxon>Orbiliomycetes</taxon>
        <taxon>Orbiliales</taxon>
        <taxon>Orbiliaceae</taxon>
        <taxon>Orbilia</taxon>
    </lineage>
</organism>
<dbReference type="Proteomes" id="UP001365542">
    <property type="component" value="Unassembled WGS sequence"/>
</dbReference>
<dbReference type="AlphaFoldDB" id="A0AAV9XBK0"/>
<reference evidence="1 2" key="1">
    <citation type="submission" date="2019-10" db="EMBL/GenBank/DDBJ databases">
        <authorList>
            <person name="Palmer J.M."/>
        </authorList>
    </citation>
    <scope>NUCLEOTIDE SEQUENCE [LARGE SCALE GENOMIC DNA]</scope>
    <source>
        <strain evidence="1 2">TWF694</strain>
    </source>
</reference>